<reference evidence="2" key="1">
    <citation type="journal article" date="2012" name="Science">
        <title>Fermentation, hydrogen, and sulfur metabolism in multiple uncultivated bacterial phyla.</title>
        <authorList>
            <person name="Wrighton K.C."/>
            <person name="Thomas B.C."/>
            <person name="Sharon I."/>
            <person name="Miller C.S."/>
            <person name="Castelle C.J."/>
            <person name="VerBerkmoes N.C."/>
            <person name="Wilkins M.J."/>
            <person name="Hettich R.L."/>
            <person name="Lipton M.S."/>
            <person name="Williams K.H."/>
            <person name="Long P.E."/>
            <person name="Banfield J.F."/>
        </authorList>
    </citation>
    <scope>NUCLEOTIDE SEQUENCE [LARGE SCALE GENOMIC DNA]</scope>
</reference>
<name>K1XWU4_9BACT</name>
<evidence type="ECO:0000256" key="1">
    <source>
        <dbReference type="SAM" id="Phobius"/>
    </source>
</evidence>
<dbReference type="EMBL" id="AMFJ01034417">
    <property type="protein sequence ID" value="EKD29431.1"/>
    <property type="molecule type" value="Genomic_DNA"/>
</dbReference>
<keyword evidence="1" id="KW-1133">Transmembrane helix</keyword>
<proteinExistence type="predicted"/>
<feature type="transmembrane region" description="Helical" evidence="1">
    <location>
        <begin position="16"/>
        <end position="36"/>
    </location>
</feature>
<gene>
    <name evidence="2" type="ORF">ACD_78C00417G0009</name>
</gene>
<dbReference type="AlphaFoldDB" id="K1XWU4"/>
<organism evidence="2">
    <name type="scientific">uncultured bacterium</name>
    <name type="common">gcode 4</name>
    <dbReference type="NCBI Taxonomy" id="1234023"/>
    <lineage>
        <taxon>Bacteria</taxon>
        <taxon>environmental samples</taxon>
    </lineage>
</organism>
<dbReference type="Gene3D" id="2.60.40.680">
    <property type="match status" value="1"/>
</dbReference>
<evidence type="ECO:0008006" key="3">
    <source>
        <dbReference type="Google" id="ProtNLM"/>
    </source>
</evidence>
<comment type="caution">
    <text evidence="2">The sequence shown here is derived from an EMBL/GenBank/DDBJ whole genome shotgun (WGS) entry which is preliminary data.</text>
</comment>
<sequence>MKDIFNDYKKERSRKNVAIITASFVFALSINVFLFGTDSGSRLQTSVLNSTTGVGAEKKVDIELVNAGTGTDMLKIETNSRLENVSRMYISLAFDADSLAINDIFPADKDVDVVRNSNVPGNSIVTLSFKKPTTLKEGAEIFTIVYKKKNSNKTVMNLAETQFKSEDGSIYDLSNSSIEF</sequence>
<keyword evidence="1" id="KW-0472">Membrane</keyword>
<keyword evidence="1" id="KW-0812">Transmembrane</keyword>
<accession>K1XWU4</accession>
<protein>
    <recommendedName>
        <fullName evidence="3">Cohesin domain-containing protein</fullName>
    </recommendedName>
</protein>
<evidence type="ECO:0000313" key="2">
    <source>
        <dbReference type="EMBL" id="EKD29431.1"/>
    </source>
</evidence>